<dbReference type="EMBL" id="BJZU01000075">
    <property type="protein sequence ID" value="GEP05711.1"/>
    <property type="molecule type" value="Genomic_DNA"/>
</dbReference>
<dbReference type="Proteomes" id="UP000321960">
    <property type="component" value="Unassembled WGS sequence"/>
</dbReference>
<dbReference type="EMBL" id="BSPK01000118">
    <property type="protein sequence ID" value="GLS67910.1"/>
    <property type="molecule type" value="Genomic_DNA"/>
</dbReference>
<keyword evidence="1" id="KW-0472">Membrane</keyword>
<evidence type="ECO:0000313" key="4">
    <source>
        <dbReference type="Proteomes" id="UP000321960"/>
    </source>
</evidence>
<accession>A0A512J6W0</accession>
<protein>
    <submittedName>
        <fullName evidence="2">Uncharacterized protein</fullName>
    </submittedName>
</protein>
<keyword evidence="1" id="KW-1133">Transmembrane helix</keyword>
<comment type="caution">
    <text evidence="2">The sequence shown here is derived from an EMBL/GenBank/DDBJ whole genome shotgun (WGS) entry which is preliminary data.</text>
</comment>
<dbReference type="AlphaFoldDB" id="A0A512J6W0"/>
<organism evidence="2 4">
    <name type="scientific">Methylobacterium oxalidis</name>
    <dbReference type="NCBI Taxonomy" id="944322"/>
    <lineage>
        <taxon>Bacteria</taxon>
        <taxon>Pseudomonadati</taxon>
        <taxon>Pseudomonadota</taxon>
        <taxon>Alphaproteobacteria</taxon>
        <taxon>Hyphomicrobiales</taxon>
        <taxon>Methylobacteriaceae</taxon>
        <taxon>Methylobacterium</taxon>
    </lineage>
</organism>
<evidence type="ECO:0000313" key="3">
    <source>
        <dbReference type="EMBL" id="GLS67910.1"/>
    </source>
</evidence>
<keyword evidence="1" id="KW-0812">Transmembrane</keyword>
<reference evidence="2 4" key="3">
    <citation type="submission" date="2019-07" db="EMBL/GenBank/DDBJ databases">
        <title>Whole genome shotgun sequence of Methylobacterium oxalidis NBRC 107715.</title>
        <authorList>
            <person name="Hosoyama A."/>
            <person name="Uohara A."/>
            <person name="Ohji S."/>
            <person name="Ichikawa N."/>
        </authorList>
    </citation>
    <scope>NUCLEOTIDE SEQUENCE [LARGE SCALE GENOMIC DNA]</scope>
    <source>
        <strain evidence="2 4">NBRC 107715</strain>
    </source>
</reference>
<sequence length="44" mass="4396">MTANDPTHRQGQSVDTVDQLSSLTLLGIALAGAGVAVGIFAVIS</sequence>
<gene>
    <name evidence="3" type="ORF">GCM10007888_62950</name>
    <name evidence="2" type="ORF">MOX02_37490</name>
</gene>
<dbReference type="Proteomes" id="UP001156856">
    <property type="component" value="Unassembled WGS sequence"/>
</dbReference>
<reference evidence="5" key="2">
    <citation type="journal article" date="2019" name="Int. J. Syst. Evol. Microbiol.">
        <title>The Global Catalogue of Microorganisms (GCM) 10K type strain sequencing project: providing services to taxonomists for standard genome sequencing and annotation.</title>
        <authorList>
            <consortium name="The Broad Institute Genomics Platform"/>
            <consortium name="The Broad Institute Genome Sequencing Center for Infectious Disease"/>
            <person name="Wu L."/>
            <person name="Ma J."/>
        </authorList>
    </citation>
    <scope>NUCLEOTIDE SEQUENCE [LARGE SCALE GENOMIC DNA]</scope>
    <source>
        <strain evidence="5">NBRC 107715</strain>
    </source>
</reference>
<proteinExistence type="predicted"/>
<evidence type="ECO:0000313" key="2">
    <source>
        <dbReference type="EMBL" id="GEP05711.1"/>
    </source>
</evidence>
<dbReference type="RefSeq" id="WP_280525333.1">
    <property type="nucleotide sequence ID" value="NZ_BJZU01000075.1"/>
</dbReference>
<feature type="transmembrane region" description="Helical" evidence="1">
    <location>
        <begin position="20"/>
        <end position="43"/>
    </location>
</feature>
<evidence type="ECO:0000313" key="5">
    <source>
        <dbReference type="Proteomes" id="UP001156856"/>
    </source>
</evidence>
<name>A0A512J6W0_9HYPH</name>
<keyword evidence="5" id="KW-1185">Reference proteome</keyword>
<reference evidence="3" key="1">
    <citation type="journal article" date="2014" name="Int. J. Syst. Evol. Microbiol.">
        <title>Complete genome of a new Firmicutes species belonging to the dominant human colonic microbiota ('Ruminococcus bicirculans') reveals two chromosomes and a selective capacity to utilize plant glucans.</title>
        <authorList>
            <consortium name="NISC Comparative Sequencing Program"/>
            <person name="Wegmann U."/>
            <person name="Louis P."/>
            <person name="Goesmann A."/>
            <person name="Henrissat B."/>
            <person name="Duncan S.H."/>
            <person name="Flint H.J."/>
        </authorList>
    </citation>
    <scope>NUCLEOTIDE SEQUENCE</scope>
    <source>
        <strain evidence="3">NBRC 107715</strain>
    </source>
</reference>
<evidence type="ECO:0000256" key="1">
    <source>
        <dbReference type="SAM" id="Phobius"/>
    </source>
</evidence>
<reference evidence="3" key="4">
    <citation type="submission" date="2023-01" db="EMBL/GenBank/DDBJ databases">
        <title>Draft genome sequence of Methylobacterium oxalidis strain NBRC 107715.</title>
        <authorList>
            <person name="Sun Q."/>
            <person name="Mori K."/>
        </authorList>
    </citation>
    <scope>NUCLEOTIDE SEQUENCE</scope>
    <source>
        <strain evidence="3">NBRC 107715</strain>
    </source>
</reference>